<dbReference type="Proteomes" id="UP001610446">
    <property type="component" value="Unassembled WGS sequence"/>
</dbReference>
<keyword evidence="2" id="KW-0732">Signal</keyword>
<feature type="compositionally biased region" description="Polar residues" evidence="1">
    <location>
        <begin position="97"/>
        <end position="109"/>
    </location>
</feature>
<feature type="compositionally biased region" description="Low complexity" evidence="1">
    <location>
        <begin position="54"/>
        <end position="75"/>
    </location>
</feature>
<evidence type="ECO:0000313" key="4">
    <source>
        <dbReference type="EMBL" id="KAL2831350.1"/>
    </source>
</evidence>
<name>A0ABR4IUC2_9EURO</name>
<dbReference type="EMBL" id="JBFXLU010000284">
    <property type="protein sequence ID" value="KAL2831350.1"/>
    <property type="molecule type" value="Genomic_DNA"/>
</dbReference>
<sequence length="345" mass="35937">MIPRSCRLPLLAAFLLFLGVCAARDVATSNNFAQARDSEGLWKRRIHHSDSDSDSSSSSDSSSDTTTSSSTSSNINDDDDDDGDDDTSTGTSSSDTRVCTKTKTSTRILTNDDGYGPYSSSGIGSENSTSGGSTRNGSGTAPRFDNSTGAWTVVKDDAAANDVDNENQKYLNYLGGAAVPYKSGDDSPNGVSSKRVDNLAFATVDEDNSTYSLSSGNVPVYCACNPYGLCRCGDFHKNSSFVPTMLSYLGLDREAKNVSKLCTVSIDGTTTTLIDGGLSNGSTKADPDADAVFTRVPTSRGGRCPSGSGGDSAAPKSISVNGGLLLAWTSTLSLGMAFGMSLIWL</sequence>
<feature type="domain" description="DUF7732" evidence="3">
    <location>
        <begin position="173"/>
        <end position="281"/>
    </location>
</feature>
<feature type="compositionally biased region" description="Low complexity" evidence="1">
    <location>
        <begin position="114"/>
        <end position="140"/>
    </location>
</feature>
<feature type="signal peptide" evidence="2">
    <location>
        <begin position="1"/>
        <end position="23"/>
    </location>
</feature>
<accession>A0ABR4IUC2</accession>
<gene>
    <name evidence="4" type="ORF">BJY01DRAFT_254288</name>
</gene>
<proteinExistence type="predicted"/>
<evidence type="ECO:0000256" key="2">
    <source>
        <dbReference type="SAM" id="SignalP"/>
    </source>
</evidence>
<protein>
    <recommendedName>
        <fullName evidence="3">DUF7732 domain-containing protein</fullName>
    </recommendedName>
</protein>
<feature type="compositionally biased region" description="Acidic residues" evidence="1">
    <location>
        <begin position="76"/>
        <end position="87"/>
    </location>
</feature>
<reference evidence="4 5" key="1">
    <citation type="submission" date="2024-07" db="EMBL/GenBank/DDBJ databases">
        <title>Section-level genome sequencing and comparative genomics of Aspergillus sections Usti and Cavernicolus.</title>
        <authorList>
            <consortium name="Lawrence Berkeley National Laboratory"/>
            <person name="Nybo J.L."/>
            <person name="Vesth T.C."/>
            <person name="Theobald S."/>
            <person name="Frisvad J.C."/>
            <person name="Larsen T.O."/>
            <person name="Kjaerboelling I."/>
            <person name="Rothschild-Mancinelli K."/>
            <person name="Lyhne E.K."/>
            <person name="Kogle M.E."/>
            <person name="Barry K."/>
            <person name="Clum A."/>
            <person name="Na H."/>
            <person name="Ledsgaard L."/>
            <person name="Lin J."/>
            <person name="Lipzen A."/>
            <person name="Kuo A."/>
            <person name="Riley R."/>
            <person name="Mondo S."/>
            <person name="Labutti K."/>
            <person name="Haridas S."/>
            <person name="Pangalinan J."/>
            <person name="Salamov A.A."/>
            <person name="Simmons B.A."/>
            <person name="Magnuson J.K."/>
            <person name="Chen J."/>
            <person name="Drula E."/>
            <person name="Henrissat B."/>
            <person name="Wiebenga A."/>
            <person name="Lubbers R.J."/>
            <person name="Gomes A.C."/>
            <person name="Makela M.R."/>
            <person name="Stajich J."/>
            <person name="Grigoriev I.V."/>
            <person name="Mortensen U.H."/>
            <person name="De Vries R.P."/>
            <person name="Baker S.E."/>
            <person name="Andersen M.R."/>
        </authorList>
    </citation>
    <scope>NUCLEOTIDE SEQUENCE [LARGE SCALE GENOMIC DNA]</scope>
    <source>
        <strain evidence="4 5">CBS 123904</strain>
    </source>
</reference>
<evidence type="ECO:0000259" key="3">
    <source>
        <dbReference type="Pfam" id="PF24866"/>
    </source>
</evidence>
<dbReference type="PANTHER" id="PTHR42091">
    <property type="entry name" value="CONSERVED GLYCINE-RICH PROTEIN (AFU_ORTHOLOGUE AFUA_7G02440)"/>
    <property type="match status" value="1"/>
</dbReference>
<dbReference type="PANTHER" id="PTHR42091:SF1">
    <property type="entry name" value="CONSERVED GLYCINE-RICH PROTEIN (AFU_ORTHOLOGUE AFUA_7G02440)"/>
    <property type="match status" value="1"/>
</dbReference>
<organism evidence="4 5">
    <name type="scientific">Aspergillus pseudoustus</name>
    <dbReference type="NCBI Taxonomy" id="1810923"/>
    <lineage>
        <taxon>Eukaryota</taxon>
        <taxon>Fungi</taxon>
        <taxon>Dikarya</taxon>
        <taxon>Ascomycota</taxon>
        <taxon>Pezizomycotina</taxon>
        <taxon>Eurotiomycetes</taxon>
        <taxon>Eurotiomycetidae</taxon>
        <taxon>Eurotiales</taxon>
        <taxon>Aspergillaceae</taxon>
        <taxon>Aspergillus</taxon>
        <taxon>Aspergillus subgen. Nidulantes</taxon>
    </lineage>
</organism>
<keyword evidence="5" id="KW-1185">Reference proteome</keyword>
<comment type="caution">
    <text evidence="4">The sequence shown here is derived from an EMBL/GenBank/DDBJ whole genome shotgun (WGS) entry which is preliminary data.</text>
</comment>
<feature type="chain" id="PRO_5045283655" description="DUF7732 domain-containing protein" evidence="2">
    <location>
        <begin position="24"/>
        <end position="345"/>
    </location>
</feature>
<evidence type="ECO:0000256" key="1">
    <source>
        <dbReference type="SAM" id="MobiDB-lite"/>
    </source>
</evidence>
<evidence type="ECO:0000313" key="5">
    <source>
        <dbReference type="Proteomes" id="UP001610446"/>
    </source>
</evidence>
<feature type="region of interest" description="Disordered" evidence="1">
    <location>
        <begin position="46"/>
        <end position="147"/>
    </location>
</feature>
<dbReference type="InterPro" id="IPR056634">
    <property type="entry name" value="DUF7732"/>
</dbReference>
<dbReference type="Pfam" id="PF24866">
    <property type="entry name" value="DUF7732"/>
    <property type="match status" value="1"/>
</dbReference>